<dbReference type="InterPro" id="IPR053197">
    <property type="entry name" value="F-box_SCFL_complex_component"/>
</dbReference>
<evidence type="ECO:0000313" key="3">
    <source>
        <dbReference type="Proteomes" id="UP001280121"/>
    </source>
</evidence>
<dbReference type="EMBL" id="JANJYI010000003">
    <property type="protein sequence ID" value="KAK2657174.1"/>
    <property type="molecule type" value="Genomic_DNA"/>
</dbReference>
<dbReference type="AlphaFoldDB" id="A0AAE0CN45"/>
<dbReference type="Pfam" id="PF00646">
    <property type="entry name" value="F-box"/>
    <property type="match status" value="1"/>
</dbReference>
<keyword evidence="3" id="KW-1185">Reference proteome</keyword>
<gene>
    <name evidence="2" type="ORF">Ddye_010226</name>
</gene>
<reference evidence="2" key="1">
    <citation type="journal article" date="2023" name="Plant J.">
        <title>Genome sequences and population genomics provide insights into the demographic history, inbreeding, and mutation load of two 'living fossil' tree species of Dipteronia.</title>
        <authorList>
            <person name="Feng Y."/>
            <person name="Comes H.P."/>
            <person name="Chen J."/>
            <person name="Zhu S."/>
            <person name="Lu R."/>
            <person name="Zhang X."/>
            <person name="Li P."/>
            <person name="Qiu J."/>
            <person name="Olsen K.M."/>
            <person name="Qiu Y."/>
        </authorList>
    </citation>
    <scope>NUCLEOTIDE SEQUENCE</scope>
    <source>
        <strain evidence="2">KIB01</strain>
    </source>
</reference>
<dbReference type="InterPro" id="IPR053781">
    <property type="entry name" value="F-box_AtFBL13-like"/>
</dbReference>
<dbReference type="SUPFAM" id="SSF52047">
    <property type="entry name" value="RNI-like"/>
    <property type="match status" value="1"/>
</dbReference>
<dbReference type="PANTHER" id="PTHR34223">
    <property type="entry name" value="OS11G0201299 PROTEIN"/>
    <property type="match status" value="1"/>
</dbReference>
<evidence type="ECO:0000313" key="2">
    <source>
        <dbReference type="EMBL" id="KAK2657174.1"/>
    </source>
</evidence>
<sequence length="391" mass="45818">MERPCKKVKIIDEIQSDWLSNLPDHIIHHILSLMDTKFAVGTCVLSKNWRYYWTNIHTLSFCRSSFVDSQVFYDFITHVLHHRNHLKLLKLEIDCSKSAISDKITSLVFEYAISHGFEELDTNMIYLPKTLFRYKSLKTLKTVCYFKYSCFATLTTLELYYVMLDPKKDTFAGCLNLQNLQLIQCDVEGVSGVYNISAPRLLTLQISDFLPSRGRIVIKAPRLKFFTLNAINPPRLSMDRCRSLEKVNVHLFPFMDYDDNTIFNKFSFNHMAYYDDKAMQYYVFRMRMIAMCRGISRVKSLTLSLNLSHQETWKEKLVFAFHMDEDFDRKKLGRAVAEIASEELSDLQKRLLEDSRSAVAEKELPSIEEQILEMKKIVPPLWKMKAKTPRS</sequence>
<dbReference type="Gene3D" id="1.20.1280.50">
    <property type="match status" value="1"/>
</dbReference>
<dbReference type="InterPro" id="IPR036047">
    <property type="entry name" value="F-box-like_dom_sf"/>
</dbReference>
<name>A0AAE0CN45_9ROSI</name>
<protein>
    <recommendedName>
        <fullName evidence="1">F-box domain-containing protein</fullName>
    </recommendedName>
</protein>
<dbReference type="SUPFAM" id="SSF81383">
    <property type="entry name" value="F-box domain"/>
    <property type="match status" value="1"/>
</dbReference>
<proteinExistence type="predicted"/>
<dbReference type="Proteomes" id="UP001280121">
    <property type="component" value="Unassembled WGS sequence"/>
</dbReference>
<organism evidence="2 3">
    <name type="scientific">Dipteronia dyeriana</name>
    <dbReference type="NCBI Taxonomy" id="168575"/>
    <lineage>
        <taxon>Eukaryota</taxon>
        <taxon>Viridiplantae</taxon>
        <taxon>Streptophyta</taxon>
        <taxon>Embryophyta</taxon>
        <taxon>Tracheophyta</taxon>
        <taxon>Spermatophyta</taxon>
        <taxon>Magnoliopsida</taxon>
        <taxon>eudicotyledons</taxon>
        <taxon>Gunneridae</taxon>
        <taxon>Pentapetalae</taxon>
        <taxon>rosids</taxon>
        <taxon>malvids</taxon>
        <taxon>Sapindales</taxon>
        <taxon>Sapindaceae</taxon>
        <taxon>Hippocastanoideae</taxon>
        <taxon>Acereae</taxon>
        <taxon>Dipteronia</taxon>
    </lineage>
</organism>
<dbReference type="InterPro" id="IPR001810">
    <property type="entry name" value="F-box_dom"/>
</dbReference>
<dbReference type="CDD" id="cd22160">
    <property type="entry name" value="F-box_AtFBL13-like"/>
    <property type="match status" value="1"/>
</dbReference>
<accession>A0AAE0CN45</accession>
<feature type="domain" description="F-box" evidence="1">
    <location>
        <begin position="19"/>
        <end position="55"/>
    </location>
</feature>
<evidence type="ECO:0000259" key="1">
    <source>
        <dbReference type="Pfam" id="PF00646"/>
    </source>
</evidence>
<comment type="caution">
    <text evidence="2">The sequence shown here is derived from an EMBL/GenBank/DDBJ whole genome shotgun (WGS) entry which is preliminary data.</text>
</comment>
<dbReference type="PANTHER" id="PTHR34223:SF51">
    <property type="entry name" value="OS06G0556300 PROTEIN"/>
    <property type="match status" value="1"/>
</dbReference>